<evidence type="ECO:0000256" key="5">
    <source>
        <dbReference type="ARBA" id="ARBA00022553"/>
    </source>
</evidence>
<dbReference type="Pfam" id="PF02518">
    <property type="entry name" value="HATPase_c"/>
    <property type="match status" value="1"/>
</dbReference>
<dbReference type="EMBL" id="CP053840">
    <property type="protein sequence ID" value="QKF66125.1"/>
    <property type="molecule type" value="Genomic_DNA"/>
</dbReference>
<dbReference type="GO" id="GO:0005886">
    <property type="term" value="C:plasma membrane"/>
    <property type="evidence" value="ECO:0007669"/>
    <property type="project" value="UniProtKB-SubCell"/>
</dbReference>
<dbReference type="SMART" id="SM00387">
    <property type="entry name" value="HATPase_c"/>
    <property type="match status" value="1"/>
</dbReference>
<dbReference type="SUPFAM" id="SSF47384">
    <property type="entry name" value="Homodimeric domain of signal transducing histidine kinase"/>
    <property type="match status" value="1"/>
</dbReference>
<accession>A0AAE7B9D9</accession>
<dbReference type="KEGG" id="avp:AVENP_0551"/>
<sequence length="643" mass="75383">MLSKKEIKLIKLIKYTPALIVGLVCLIVTILITVEKNITLKQDLETLKSDYLEKNREIIKNEVEKIYNYISHEKLNSEEELKNNLKERVNEAYSLSTYIYEKYKNKETKEQVINRIKDSLRAIRFNDNRGYFYICNINGINIMHPINPELENKLILEYKDSSGNFILKDAIENAKKSNEYFTTLYWNKPDDLNAKYKKITFNKVFEPYNFIIGSGEYLDDFENITKEKILSYISSIKYGKNGYIFIIDENGIYLSHIEKSYIGLNRVNLKDKNGVMITKEIINIAKDDKEGYLKYIGTIKPQTRLPSEKITYVKGFDDWNWAIASGFYTDEFEKQILIKQENIKDKFKMNLINLLLISLLLTGMFLFISFYISKKLEKRFYKYKQQVLAHIKKDRQKDTMLAQQSKMAAMGEMLENIAHQWRQPLSAISTISTGIKIQYEYSEVNKEDVIKSMNTIATTTKYLSQTIDDFRDYFNPEKEASNFSLRTIFEKVSDLLEPQLNLKSIQLIKDIDDVHIFGVENEFLQVIINILNNSKDEFEKKELEKRYIFIDTKVTDDEIVVIIKDNAGGIDEKIIDKVFDPYFTTKVKSKGTGIGLYMSKEIIEKHMKGSISVFNENYLYKEKSYIGAIFHITFFKKDEDNII</sequence>
<keyword evidence="11" id="KW-0418">Kinase</keyword>
<comment type="subcellular location">
    <subcellularLocation>
        <location evidence="2">Cell membrane</location>
        <topology evidence="2">Multi-pass membrane protein</topology>
    </subcellularLocation>
</comment>
<feature type="transmembrane region" description="Helical" evidence="9">
    <location>
        <begin position="12"/>
        <end position="34"/>
    </location>
</feature>
<organism evidence="11 12">
    <name type="scientific">Arcobacter venerupis</name>
    <dbReference type="NCBI Taxonomy" id="1054033"/>
    <lineage>
        <taxon>Bacteria</taxon>
        <taxon>Pseudomonadati</taxon>
        <taxon>Campylobacterota</taxon>
        <taxon>Epsilonproteobacteria</taxon>
        <taxon>Campylobacterales</taxon>
        <taxon>Arcobacteraceae</taxon>
        <taxon>Arcobacter</taxon>
    </lineage>
</organism>
<dbReference type="RefSeq" id="WP_128357723.1">
    <property type="nucleotide sequence ID" value="NZ_CP053840.1"/>
</dbReference>
<feature type="domain" description="Histidine kinase" evidence="10">
    <location>
        <begin position="416"/>
        <end position="638"/>
    </location>
</feature>
<dbReference type="InterPro" id="IPR003661">
    <property type="entry name" value="HisK_dim/P_dom"/>
</dbReference>
<keyword evidence="6 9" id="KW-0812">Transmembrane</keyword>
<evidence type="ECO:0000256" key="3">
    <source>
        <dbReference type="ARBA" id="ARBA00012438"/>
    </source>
</evidence>
<dbReference type="InterPro" id="IPR005467">
    <property type="entry name" value="His_kinase_dom"/>
</dbReference>
<evidence type="ECO:0000313" key="11">
    <source>
        <dbReference type="EMBL" id="QKF66125.1"/>
    </source>
</evidence>
<dbReference type="PROSITE" id="PS50109">
    <property type="entry name" value="HIS_KIN"/>
    <property type="match status" value="1"/>
</dbReference>
<dbReference type="CDD" id="cd00082">
    <property type="entry name" value="HisKA"/>
    <property type="match status" value="1"/>
</dbReference>
<reference evidence="11 12" key="1">
    <citation type="submission" date="2020-05" db="EMBL/GenBank/DDBJ databases">
        <title>Complete genome sequencing of Campylobacter and Arcobacter type strains.</title>
        <authorList>
            <person name="Miller W.G."/>
            <person name="Yee E."/>
        </authorList>
    </citation>
    <scope>NUCLEOTIDE SEQUENCE [LARGE SCALE GENOMIC DNA]</scope>
    <source>
        <strain evidence="11 12">LMG 26156</strain>
    </source>
</reference>
<dbReference type="Gene3D" id="3.30.565.10">
    <property type="entry name" value="Histidine kinase-like ATPase, C-terminal domain"/>
    <property type="match status" value="1"/>
</dbReference>
<comment type="catalytic activity">
    <reaction evidence="1">
        <text>ATP + protein L-histidine = ADP + protein N-phospho-L-histidine.</text>
        <dbReference type="EC" id="2.7.13.3"/>
    </reaction>
</comment>
<evidence type="ECO:0000313" key="12">
    <source>
        <dbReference type="Proteomes" id="UP000503482"/>
    </source>
</evidence>
<evidence type="ECO:0000256" key="9">
    <source>
        <dbReference type="SAM" id="Phobius"/>
    </source>
</evidence>
<dbReference type="PANTHER" id="PTHR43065:SF42">
    <property type="entry name" value="TWO-COMPONENT SENSOR PPRA"/>
    <property type="match status" value="1"/>
</dbReference>
<dbReference type="Gene3D" id="1.10.287.130">
    <property type="match status" value="1"/>
</dbReference>
<keyword evidence="11" id="KW-0808">Transferase</keyword>
<dbReference type="Gene3D" id="3.30.450.20">
    <property type="entry name" value="PAS domain"/>
    <property type="match status" value="2"/>
</dbReference>
<evidence type="ECO:0000256" key="6">
    <source>
        <dbReference type="ARBA" id="ARBA00022692"/>
    </source>
</evidence>
<evidence type="ECO:0000259" key="10">
    <source>
        <dbReference type="PROSITE" id="PS50109"/>
    </source>
</evidence>
<evidence type="ECO:0000256" key="8">
    <source>
        <dbReference type="ARBA" id="ARBA00023136"/>
    </source>
</evidence>
<dbReference type="InterPro" id="IPR003594">
    <property type="entry name" value="HATPase_dom"/>
</dbReference>
<gene>
    <name evidence="11" type="ORF">AVENP_0551</name>
</gene>
<dbReference type="InterPro" id="IPR033480">
    <property type="entry name" value="sCache_2"/>
</dbReference>
<dbReference type="SUPFAM" id="SSF55874">
    <property type="entry name" value="ATPase domain of HSP90 chaperone/DNA topoisomerase II/histidine kinase"/>
    <property type="match status" value="1"/>
</dbReference>
<dbReference type="PRINTS" id="PR00344">
    <property type="entry name" value="BCTRLSENSOR"/>
</dbReference>
<name>A0AAE7B9D9_9BACT</name>
<keyword evidence="4" id="KW-1003">Cell membrane</keyword>
<evidence type="ECO:0000256" key="7">
    <source>
        <dbReference type="ARBA" id="ARBA00022989"/>
    </source>
</evidence>
<dbReference type="Pfam" id="PF08269">
    <property type="entry name" value="dCache_2"/>
    <property type="match status" value="1"/>
</dbReference>
<dbReference type="GO" id="GO:0000155">
    <property type="term" value="F:phosphorelay sensor kinase activity"/>
    <property type="evidence" value="ECO:0007669"/>
    <property type="project" value="InterPro"/>
</dbReference>
<dbReference type="SMART" id="SM01049">
    <property type="entry name" value="Cache_2"/>
    <property type="match status" value="2"/>
</dbReference>
<protein>
    <recommendedName>
        <fullName evidence="3">histidine kinase</fullName>
        <ecNumber evidence="3">2.7.13.3</ecNumber>
    </recommendedName>
</protein>
<proteinExistence type="predicted"/>
<keyword evidence="8 9" id="KW-0472">Membrane</keyword>
<keyword evidence="5" id="KW-0597">Phosphoprotein</keyword>
<keyword evidence="12" id="KW-1185">Reference proteome</keyword>
<dbReference type="EC" id="2.7.13.3" evidence="3"/>
<evidence type="ECO:0000256" key="4">
    <source>
        <dbReference type="ARBA" id="ARBA00022475"/>
    </source>
</evidence>
<dbReference type="InterPro" id="IPR036890">
    <property type="entry name" value="HATPase_C_sf"/>
</dbReference>
<dbReference type="AlphaFoldDB" id="A0AAE7B9D9"/>
<evidence type="ECO:0000256" key="1">
    <source>
        <dbReference type="ARBA" id="ARBA00000085"/>
    </source>
</evidence>
<dbReference type="InterPro" id="IPR004358">
    <property type="entry name" value="Sig_transdc_His_kin-like_C"/>
</dbReference>
<evidence type="ECO:0000256" key="2">
    <source>
        <dbReference type="ARBA" id="ARBA00004651"/>
    </source>
</evidence>
<dbReference type="Proteomes" id="UP000503482">
    <property type="component" value="Chromosome"/>
</dbReference>
<dbReference type="InterPro" id="IPR004010">
    <property type="entry name" value="Double_Cache_2"/>
</dbReference>
<feature type="transmembrane region" description="Helical" evidence="9">
    <location>
        <begin position="351"/>
        <end position="372"/>
    </location>
</feature>
<keyword evidence="7 9" id="KW-1133">Transmembrane helix</keyword>
<dbReference type="PANTHER" id="PTHR43065">
    <property type="entry name" value="SENSOR HISTIDINE KINASE"/>
    <property type="match status" value="1"/>
</dbReference>
<dbReference type="InterPro" id="IPR036097">
    <property type="entry name" value="HisK_dim/P_sf"/>
</dbReference>